<dbReference type="GO" id="GO:0110001">
    <property type="term" value="C:toxin-antitoxin complex"/>
    <property type="evidence" value="ECO:0007669"/>
    <property type="project" value="InterPro"/>
</dbReference>
<gene>
    <name evidence="1" type="ORF">SAMN05892877_104115</name>
</gene>
<name>A0A285U658_9HYPH</name>
<accession>A0A285U658</accession>
<evidence type="ECO:0000313" key="1">
    <source>
        <dbReference type="EMBL" id="SOC37329.1"/>
    </source>
</evidence>
<dbReference type="Proteomes" id="UP000219167">
    <property type="component" value="Unassembled WGS sequence"/>
</dbReference>
<organism evidence="1 2">
    <name type="scientific">Rhizobium subbaraonis</name>
    <dbReference type="NCBI Taxonomy" id="908946"/>
    <lineage>
        <taxon>Bacteria</taxon>
        <taxon>Pseudomonadati</taxon>
        <taxon>Pseudomonadota</taxon>
        <taxon>Alphaproteobacteria</taxon>
        <taxon>Hyphomicrobiales</taxon>
        <taxon>Rhizobiaceae</taxon>
        <taxon>Rhizobium/Agrobacterium group</taxon>
        <taxon>Rhizobium</taxon>
    </lineage>
</organism>
<dbReference type="OrthoDB" id="515905at2"/>
<sequence length="163" mass="18315">MPTINGWTVLAHPLFLDQWEKLIEAVDALKAKKPDDYQKSADAKLLASLVQLVTVNVPSDPTASIYRQGATLGDDRKHWFRAKFGNGRFRLFFRYSSTSKVIIFAWVNDENSLRTYGSKTDAYKVFKGMLDDGNPPDDWDALHKEASDAKAVARLEKASPPNP</sequence>
<reference evidence="1 2" key="1">
    <citation type="submission" date="2017-08" db="EMBL/GenBank/DDBJ databases">
        <authorList>
            <person name="de Groot N.N."/>
        </authorList>
    </citation>
    <scope>NUCLEOTIDE SEQUENCE [LARGE SCALE GENOMIC DNA]</scope>
    <source>
        <strain evidence="1 2">JC85</strain>
    </source>
</reference>
<proteinExistence type="predicted"/>
<dbReference type="GO" id="GO:0004540">
    <property type="term" value="F:RNA nuclease activity"/>
    <property type="evidence" value="ECO:0007669"/>
    <property type="project" value="InterPro"/>
</dbReference>
<dbReference type="Pfam" id="PF11663">
    <property type="entry name" value="Toxin_YhaV"/>
    <property type="match status" value="1"/>
</dbReference>
<dbReference type="EMBL" id="OBQD01000004">
    <property type="protein sequence ID" value="SOC37329.1"/>
    <property type="molecule type" value="Genomic_DNA"/>
</dbReference>
<dbReference type="InterPro" id="IPR021679">
    <property type="entry name" value="Toxin_endonuclease_YhaV"/>
</dbReference>
<evidence type="ECO:0000313" key="2">
    <source>
        <dbReference type="Proteomes" id="UP000219167"/>
    </source>
</evidence>
<dbReference type="AlphaFoldDB" id="A0A285U658"/>
<protein>
    <submittedName>
        <fullName evidence="1">Toxin YhaV</fullName>
    </submittedName>
</protein>
<dbReference type="RefSeq" id="WP_025292344.1">
    <property type="nucleotide sequence ID" value="NZ_OBQD01000004.1"/>
</dbReference>
<keyword evidence="2" id="KW-1185">Reference proteome</keyword>